<dbReference type="GO" id="GO:0019825">
    <property type="term" value="F:oxygen binding"/>
    <property type="evidence" value="ECO:0007669"/>
    <property type="project" value="InterPro"/>
</dbReference>
<evidence type="ECO:0000256" key="17">
    <source>
        <dbReference type="ARBA" id="ARBA00030929"/>
    </source>
</evidence>
<dbReference type="FunFam" id="1.10.490.10:FF:000003">
    <property type="entry name" value="Flavohemoprotein"/>
    <property type="match status" value="1"/>
</dbReference>
<comment type="similarity">
    <text evidence="3">In the C-terminal section; belongs to the flavoprotein pyridine nucleotide cytochrome reductase family.</text>
</comment>
<dbReference type="Pfam" id="PF00970">
    <property type="entry name" value="FAD_binding_6"/>
    <property type="match status" value="1"/>
</dbReference>
<dbReference type="AlphaFoldDB" id="A0A2H9TAN0"/>
<evidence type="ECO:0000256" key="15">
    <source>
        <dbReference type="ARBA" id="ARBA00023027"/>
    </source>
</evidence>
<proteinExistence type="inferred from homology"/>
<dbReference type="PROSITE" id="PS01033">
    <property type="entry name" value="GLOBIN"/>
    <property type="match status" value="1"/>
</dbReference>
<dbReference type="EMBL" id="NSIT01000023">
    <property type="protein sequence ID" value="PJE80292.1"/>
    <property type="molecule type" value="Genomic_DNA"/>
</dbReference>
<evidence type="ECO:0000256" key="13">
    <source>
        <dbReference type="ARBA" id="ARBA00023002"/>
    </source>
</evidence>
<dbReference type="CDD" id="cd06184">
    <property type="entry name" value="flavohem_like_fad_nad_binding"/>
    <property type="match status" value="1"/>
</dbReference>
<evidence type="ECO:0000256" key="20">
    <source>
        <dbReference type="ARBA" id="ARBA00049433"/>
    </source>
</evidence>
<keyword evidence="13 23" id="KW-0560">Oxidoreductase</keyword>
<gene>
    <name evidence="23" type="primary">hmp</name>
    <name evidence="23" type="ORF">CI610_00719</name>
</gene>
<dbReference type="NCBIfam" id="NF009805">
    <property type="entry name" value="PRK13289.1"/>
    <property type="match status" value="1"/>
</dbReference>
<dbReference type="InterPro" id="IPR012292">
    <property type="entry name" value="Globin/Proto"/>
</dbReference>
<evidence type="ECO:0000256" key="7">
    <source>
        <dbReference type="ARBA" id="ARBA00022448"/>
    </source>
</evidence>
<dbReference type="Pfam" id="PF00175">
    <property type="entry name" value="NAD_binding_1"/>
    <property type="match status" value="1"/>
</dbReference>
<dbReference type="InterPro" id="IPR001433">
    <property type="entry name" value="OxRdtase_FAD/NAD-bd"/>
</dbReference>
<dbReference type="GO" id="GO:0071949">
    <property type="term" value="F:FAD binding"/>
    <property type="evidence" value="ECO:0007669"/>
    <property type="project" value="InterPro"/>
</dbReference>
<dbReference type="InterPro" id="IPR017927">
    <property type="entry name" value="FAD-bd_FR_type"/>
</dbReference>
<feature type="domain" description="Globin" evidence="21">
    <location>
        <begin position="2"/>
        <end position="139"/>
    </location>
</feature>
<sequence length="397" mass="44569">MPLSEKTKAIVKNTAPVLAEHGETIASYFYQDMFRHNPELLEIFNGSNQHTGAQPRALAAAVYGYAANIDNLAALTPVVQRIAHKHASFNIKPEHYPIVGKHLLGAIVHVLGDQATDDIIQAWTEAYEFLASIFMEVEEGIYHANETQEGGWRGTRAFRVAKKIQESSLITSFYFESVDQKPIATFMPGQYIGLYLHPSNHPYQEIRQYSLSDAPNNKYYRISVKREPQGVASNYLHDDVKENDIIHLSAPAGDFYLNQNSKNPVVLISAGVGLTPMMSMLNTLIQKQSTRKITFVHAAVDGNVHAFKQHIQQITKAHDNVSSVVFYSNPKPNDSEYDYTGYVNLTTVRSQITDDHTDYYLCGPIGFMSFINEGLKNLGITPEHTHFEVFGPHKILK</sequence>
<dbReference type="InterPro" id="IPR008333">
    <property type="entry name" value="Cbr1-like_FAD-bd_dom"/>
</dbReference>
<keyword evidence="8" id="KW-0349">Heme</keyword>
<dbReference type="GO" id="GO:0020037">
    <property type="term" value="F:heme binding"/>
    <property type="evidence" value="ECO:0007669"/>
    <property type="project" value="InterPro"/>
</dbReference>
<dbReference type="GO" id="GO:0071500">
    <property type="term" value="P:cellular response to nitrosative stress"/>
    <property type="evidence" value="ECO:0007669"/>
    <property type="project" value="TreeGrafter"/>
</dbReference>
<dbReference type="Gene3D" id="1.10.490.10">
    <property type="entry name" value="Globins"/>
    <property type="match status" value="1"/>
</dbReference>
<evidence type="ECO:0000256" key="2">
    <source>
        <dbReference type="ARBA" id="ARBA00001974"/>
    </source>
</evidence>
<name>A0A2H9TAN0_9ZZZZ</name>
<dbReference type="PRINTS" id="PR00410">
    <property type="entry name" value="PHEHYDRXLASE"/>
</dbReference>
<dbReference type="GO" id="GO:0008941">
    <property type="term" value="F:nitric oxide dioxygenase NAD(P)H activity"/>
    <property type="evidence" value="ECO:0007669"/>
    <property type="project" value="UniProtKB-EC"/>
</dbReference>
<evidence type="ECO:0000256" key="12">
    <source>
        <dbReference type="ARBA" id="ARBA00022857"/>
    </source>
</evidence>
<dbReference type="PANTHER" id="PTHR43396">
    <property type="entry name" value="FLAVOHEMOPROTEIN"/>
    <property type="match status" value="1"/>
</dbReference>
<dbReference type="InterPro" id="IPR017938">
    <property type="entry name" value="Riboflavin_synthase-like_b-brl"/>
</dbReference>
<comment type="catalytic activity">
    <reaction evidence="20">
        <text>2 nitric oxide + NADPH + 2 O2 = 2 nitrate + NADP(+) + H(+)</text>
        <dbReference type="Rhea" id="RHEA:19465"/>
        <dbReference type="ChEBI" id="CHEBI:15378"/>
        <dbReference type="ChEBI" id="CHEBI:15379"/>
        <dbReference type="ChEBI" id="CHEBI:16480"/>
        <dbReference type="ChEBI" id="CHEBI:17632"/>
        <dbReference type="ChEBI" id="CHEBI:57783"/>
        <dbReference type="ChEBI" id="CHEBI:58349"/>
        <dbReference type="EC" id="1.14.12.17"/>
    </reaction>
</comment>
<dbReference type="HAMAP" id="MF_01252">
    <property type="entry name" value="Hmp"/>
    <property type="match status" value="1"/>
</dbReference>
<dbReference type="SUPFAM" id="SSF52343">
    <property type="entry name" value="Ferredoxin reductase-like, C-terminal NADP-linked domain"/>
    <property type="match status" value="1"/>
</dbReference>
<keyword evidence="11" id="KW-0274">FAD</keyword>
<dbReference type="InterPro" id="IPR009050">
    <property type="entry name" value="Globin-like_sf"/>
</dbReference>
<dbReference type="PROSITE" id="PS51384">
    <property type="entry name" value="FAD_FR"/>
    <property type="match status" value="1"/>
</dbReference>
<dbReference type="Gene3D" id="3.40.50.80">
    <property type="entry name" value="Nucleotide-binding domain of ferredoxin-NADP reductase (FNR) module"/>
    <property type="match status" value="1"/>
</dbReference>
<keyword evidence="12" id="KW-0521">NADP</keyword>
<dbReference type="Pfam" id="PF00042">
    <property type="entry name" value="Globin"/>
    <property type="match status" value="1"/>
</dbReference>
<reference evidence="23" key="1">
    <citation type="journal article" date="2017" name="Appl. Environ. Microbiol.">
        <title>Molecular characterization of an Endozoicomonas-like organism causing infection in king scallop Pecten maximus L.</title>
        <authorList>
            <person name="Cano I."/>
            <person name="van Aerle R."/>
            <person name="Ross S."/>
            <person name="Verner-Jeffreys D.W."/>
            <person name="Paley R.K."/>
            <person name="Rimmer G."/>
            <person name="Ryder D."/>
            <person name="Hooper P."/>
            <person name="Stone D."/>
            <person name="Feist S.W."/>
        </authorList>
    </citation>
    <scope>NUCLEOTIDE SEQUENCE</scope>
</reference>
<dbReference type="CDD" id="cd08922">
    <property type="entry name" value="FHb-globin"/>
    <property type="match status" value="1"/>
</dbReference>
<dbReference type="InterPro" id="IPR000971">
    <property type="entry name" value="Globin"/>
</dbReference>
<organism evidence="23">
    <name type="scientific">invertebrate metagenome</name>
    <dbReference type="NCBI Taxonomy" id="1711999"/>
    <lineage>
        <taxon>unclassified sequences</taxon>
        <taxon>metagenomes</taxon>
        <taxon>organismal metagenomes</taxon>
    </lineage>
</organism>
<evidence type="ECO:0000256" key="4">
    <source>
        <dbReference type="ARBA" id="ARBA00008414"/>
    </source>
</evidence>
<dbReference type="InterPro" id="IPR039261">
    <property type="entry name" value="FNR_nucleotide-bd"/>
</dbReference>
<evidence type="ECO:0000256" key="14">
    <source>
        <dbReference type="ARBA" id="ARBA00023004"/>
    </source>
</evidence>
<evidence type="ECO:0000256" key="8">
    <source>
        <dbReference type="ARBA" id="ARBA00022617"/>
    </source>
</evidence>
<evidence type="ECO:0000256" key="16">
    <source>
        <dbReference type="ARBA" id="ARBA00030024"/>
    </source>
</evidence>
<dbReference type="InterPro" id="IPR001709">
    <property type="entry name" value="Flavoprot_Pyr_Nucl_cyt_Rdtase"/>
</dbReference>
<dbReference type="GO" id="GO:0046872">
    <property type="term" value="F:metal ion binding"/>
    <property type="evidence" value="ECO:0007669"/>
    <property type="project" value="UniProtKB-KW"/>
</dbReference>
<evidence type="ECO:0000256" key="6">
    <source>
        <dbReference type="ARBA" id="ARBA00014637"/>
    </source>
</evidence>
<keyword evidence="9" id="KW-0285">Flavoprotein</keyword>
<dbReference type="FunFam" id="2.40.30.10:FF:000034">
    <property type="entry name" value="Flavohemoprotein"/>
    <property type="match status" value="1"/>
</dbReference>
<evidence type="ECO:0000259" key="22">
    <source>
        <dbReference type="PROSITE" id="PS51384"/>
    </source>
</evidence>
<keyword evidence="15" id="KW-0520">NAD</keyword>
<feature type="domain" description="FAD-binding FR-type" evidence="22">
    <location>
        <begin position="153"/>
        <end position="258"/>
    </location>
</feature>
<evidence type="ECO:0000259" key="21">
    <source>
        <dbReference type="PROSITE" id="PS01033"/>
    </source>
</evidence>
<comment type="cofactor">
    <cofactor evidence="2">
        <name>FAD</name>
        <dbReference type="ChEBI" id="CHEBI:57692"/>
    </cofactor>
</comment>
<comment type="caution">
    <text evidence="23">The sequence shown here is derived from an EMBL/GenBank/DDBJ whole genome shotgun (WGS) entry which is preliminary data.</text>
</comment>
<evidence type="ECO:0000256" key="11">
    <source>
        <dbReference type="ARBA" id="ARBA00022827"/>
    </source>
</evidence>
<dbReference type="GO" id="GO:0046210">
    <property type="term" value="P:nitric oxide catabolic process"/>
    <property type="evidence" value="ECO:0007669"/>
    <property type="project" value="TreeGrafter"/>
</dbReference>
<protein>
    <recommendedName>
        <fullName evidence="6">Flavohemoprotein</fullName>
        <ecNumber evidence="5">1.14.12.17</ecNumber>
    </recommendedName>
    <alternativeName>
        <fullName evidence="17">Flavohemoglobin</fullName>
    </alternativeName>
    <alternativeName>
        <fullName evidence="16">Hemoglobin-like protein</fullName>
    </alternativeName>
    <alternativeName>
        <fullName evidence="18">Nitric oxide dioxygenase</fullName>
    </alternativeName>
</protein>
<comment type="similarity">
    <text evidence="4">Belongs to the globin family. Two-domain flavohemoproteins subfamily.</text>
</comment>
<keyword evidence="14" id="KW-0408">Iron</keyword>
<keyword evidence="10" id="KW-0479">Metal-binding</keyword>
<dbReference type="SUPFAM" id="SSF46458">
    <property type="entry name" value="Globin-like"/>
    <property type="match status" value="1"/>
</dbReference>
<evidence type="ECO:0000256" key="18">
    <source>
        <dbReference type="ARBA" id="ARBA00033187"/>
    </source>
</evidence>
<dbReference type="SUPFAM" id="SSF63380">
    <property type="entry name" value="Riboflavin synthase domain-like"/>
    <property type="match status" value="1"/>
</dbReference>
<dbReference type="EC" id="1.14.12.17" evidence="5"/>
<dbReference type="InterPro" id="IPR023950">
    <property type="entry name" value="Hmp"/>
</dbReference>
<evidence type="ECO:0000256" key="10">
    <source>
        <dbReference type="ARBA" id="ARBA00022723"/>
    </source>
</evidence>
<evidence type="ECO:0000256" key="1">
    <source>
        <dbReference type="ARBA" id="ARBA00001970"/>
    </source>
</evidence>
<dbReference type="FunFam" id="3.40.50.80:FF:000010">
    <property type="entry name" value="Flavohemoprotein"/>
    <property type="match status" value="1"/>
</dbReference>
<comment type="catalytic activity">
    <reaction evidence="19">
        <text>2 nitric oxide + NADH + 2 O2 = 2 nitrate + NAD(+) + H(+)</text>
        <dbReference type="Rhea" id="RHEA:19469"/>
        <dbReference type="ChEBI" id="CHEBI:15378"/>
        <dbReference type="ChEBI" id="CHEBI:15379"/>
        <dbReference type="ChEBI" id="CHEBI:16480"/>
        <dbReference type="ChEBI" id="CHEBI:17632"/>
        <dbReference type="ChEBI" id="CHEBI:57540"/>
        <dbReference type="ChEBI" id="CHEBI:57945"/>
        <dbReference type="EC" id="1.14.12.17"/>
    </reaction>
</comment>
<evidence type="ECO:0000256" key="5">
    <source>
        <dbReference type="ARBA" id="ARBA00012229"/>
    </source>
</evidence>
<evidence type="ECO:0000313" key="23">
    <source>
        <dbReference type="EMBL" id="PJE80292.1"/>
    </source>
</evidence>
<evidence type="ECO:0000256" key="19">
    <source>
        <dbReference type="ARBA" id="ARBA00048649"/>
    </source>
</evidence>
<keyword evidence="7" id="KW-0813">Transport</keyword>
<evidence type="ECO:0000256" key="9">
    <source>
        <dbReference type="ARBA" id="ARBA00022630"/>
    </source>
</evidence>
<evidence type="ECO:0000256" key="3">
    <source>
        <dbReference type="ARBA" id="ARBA00006401"/>
    </source>
</evidence>
<dbReference type="PANTHER" id="PTHR43396:SF3">
    <property type="entry name" value="FLAVOHEMOPROTEIN"/>
    <property type="match status" value="1"/>
</dbReference>
<dbReference type="PRINTS" id="PR00371">
    <property type="entry name" value="FPNCR"/>
</dbReference>
<dbReference type="Gene3D" id="2.40.30.10">
    <property type="entry name" value="Translation factors"/>
    <property type="match status" value="1"/>
</dbReference>
<comment type="cofactor">
    <cofactor evidence="1">
        <name>heme b</name>
        <dbReference type="ChEBI" id="CHEBI:60344"/>
    </cofactor>
</comment>
<accession>A0A2H9TAN0</accession>